<dbReference type="OrthoDB" id="361693at2759"/>
<evidence type="ECO:0000313" key="1">
    <source>
        <dbReference type="EMBL" id="CAG8781078.1"/>
    </source>
</evidence>
<proteinExistence type="predicted"/>
<dbReference type="PANTHER" id="PTHR10997">
    <property type="entry name" value="IMPORTIN-7, 8, 11"/>
    <property type="match status" value="1"/>
</dbReference>
<feature type="non-terminal residue" evidence="1">
    <location>
        <position position="1"/>
    </location>
</feature>
<organism evidence="1 2">
    <name type="scientific">Acaulospora morrowiae</name>
    <dbReference type="NCBI Taxonomy" id="94023"/>
    <lineage>
        <taxon>Eukaryota</taxon>
        <taxon>Fungi</taxon>
        <taxon>Fungi incertae sedis</taxon>
        <taxon>Mucoromycota</taxon>
        <taxon>Glomeromycotina</taxon>
        <taxon>Glomeromycetes</taxon>
        <taxon>Diversisporales</taxon>
        <taxon>Acaulosporaceae</taxon>
        <taxon>Acaulospora</taxon>
    </lineage>
</organism>
<gene>
    <name evidence="1" type="ORF">AMORRO_LOCUS17319</name>
</gene>
<protein>
    <submittedName>
        <fullName evidence="1">16641_t:CDS:1</fullName>
    </submittedName>
</protein>
<dbReference type="PANTHER" id="PTHR10997:SF7">
    <property type="entry name" value="IMPORTIN-11"/>
    <property type="match status" value="1"/>
</dbReference>
<dbReference type="EMBL" id="CAJVPV010052766">
    <property type="protein sequence ID" value="CAG8781078.1"/>
    <property type="molecule type" value="Genomic_DNA"/>
</dbReference>
<dbReference type="InterPro" id="IPR011989">
    <property type="entry name" value="ARM-like"/>
</dbReference>
<dbReference type="GO" id="GO:0005829">
    <property type="term" value="C:cytosol"/>
    <property type="evidence" value="ECO:0007669"/>
    <property type="project" value="TreeGrafter"/>
</dbReference>
<keyword evidence="2" id="KW-1185">Reference proteome</keyword>
<dbReference type="InterPro" id="IPR016024">
    <property type="entry name" value="ARM-type_fold"/>
</dbReference>
<dbReference type="GO" id="GO:0006606">
    <property type="term" value="P:protein import into nucleus"/>
    <property type="evidence" value="ECO:0007669"/>
    <property type="project" value="TreeGrafter"/>
</dbReference>
<reference evidence="1" key="1">
    <citation type="submission" date="2021-06" db="EMBL/GenBank/DDBJ databases">
        <authorList>
            <person name="Kallberg Y."/>
            <person name="Tangrot J."/>
            <person name="Rosling A."/>
        </authorList>
    </citation>
    <scope>NUCLEOTIDE SEQUENCE</scope>
    <source>
        <strain evidence="1">CL551</strain>
    </source>
</reference>
<accession>A0A9N9P251</accession>
<name>A0A9N9P251_9GLOM</name>
<sequence length="145" mass="16892">ISLKLEESKDEKITEAIKIVDEQILTSNLVESFAELLITDLISLTKEDLEMWEDDPEGWINYDETDHWEYQLRPCAEKVFIELLTQYRNSLSVKIAKLLENFASRKRLLCLDIVLKFIVSDEKSIHDGLNRPSWSMIKTPKSGTF</sequence>
<dbReference type="GO" id="GO:0005635">
    <property type="term" value="C:nuclear envelope"/>
    <property type="evidence" value="ECO:0007669"/>
    <property type="project" value="TreeGrafter"/>
</dbReference>
<dbReference type="Gene3D" id="1.25.10.10">
    <property type="entry name" value="Leucine-rich Repeat Variant"/>
    <property type="match status" value="1"/>
</dbReference>
<dbReference type="Proteomes" id="UP000789342">
    <property type="component" value="Unassembled WGS sequence"/>
</dbReference>
<dbReference type="AlphaFoldDB" id="A0A9N9P251"/>
<evidence type="ECO:0000313" key="2">
    <source>
        <dbReference type="Proteomes" id="UP000789342"/>
    </source>
</evidence>
<dbReference type="SUPFAM" id="SSF48371">
    <property type="entry name" value="ARM repeat"/>
    <property type="match status" value="1"/>
</dbReference>
<comment type="caution">
    <text evidence="1">The sequence shown here is derived from an EMBL/GenBank/DDBJ whole genome shotgun (WGS) entry which is preliminary data.</text>
</comment>